<dbReference type="PRINTS" id="PR00407">
    <property type="entry name" value="EUMOPTERIN"/>
</dbReference>
<dbReference type="Pfam" id="PF03404">
    <property type="entry name" value="Mo-co_dimer"/>
    <property type="match status" value="1"/>
</dbReference>
<dbReference type="Gene3D" id="3.90.420.10">
    <property type="entry name" value="Oxidoreductase, molybdopterin-binding domain"/>
    <property type="match status" value="1"/>
</dbReference>
<dbReference type="SUPFAM" id="SSF56524">
    <property type="entry name" value="Oxidoreductase molybdopterin-binding domain"/>
    <property type="match status" value="1"/>
</dbReference>
<dbReference type="PANTHER" id="PTHR19372">
    <property type="entry name" value="SULFITE REDUCTASE"/>
    <property type="match status" value="1"/>
</dbReference>
<evidence type="ECO:0000259" key="7">
    <source>
        <dbReference type="Pfam" id="PF00174"/>
    </source>
</evidence>
<comment type="caution">
    <text evidence="9">The sequence shown here is derived from an EMBL/GenBank/DDBJ whole genome shotgun (WGS) entry which is preliminary data.</text>
</comment>
<evidence type="ECO:0000256" key="2">
    <source>
        <dbReference type="ARBA" id="ARBA00022505"/>
    </source>
</evidence>
<evidence type="ECO:0000256" key="6">
    <source>
        <dbReference type="SAM" id="SignalP"/>
    </source>
</evidence>
<dbReference type="CDD" id="cd02110">
    <property type="entry name" value="SO_family_Moco_dimer"/>
    <property type="match status" value="1"/>
</dbReference>
<evidence type="ECO:0000256" key="3">
    <source>
        <dbReference type="ARBA" id="ARBA00022723"/>
    </source>
</evidence>
<evidence type="ECO:0000256" key="5">
    <source>
        <dbReference type="SAM" id="MobiDB-lite"/>
    </source>
</evidence>
<dbReference type="Pfam" id="PF00174">
    <property type="entry name" value="Oxidored_molyb"/>
    <property type="match status" value="1"/>
</dbReference>
<protein>
    <submittedName>
        <fullName evidence="9">Sulfite oxidase</fullName>
    </submittedName>
</protein>
<dbReference type="Proteomes" id="UP001068379">
    <property type="component" value="Unassembled WGS sequence"/>
</dbReference>
<feature type="region of interest" description="Disordered" evidence="5">
    <location>
        <begin position="375"/>
        <end position="400"/>
    </location>
</feature>
<accession>A0ABT4M312</accession>
<keyword evidence="2" id="KW-0500">Molybdenum</keyword>
<evidence type="ECO:0000256" key="1">
    <source>
        <dbReference type="ARBA" id="ARBA00001924"/>
    </source>
</evidence>
<dbReference type="SUPFAM" id="SSF81296">
    <property type="entry name" value="E set domains"/>
    <property type="match status" value="1"/>
</dbReference>
<dbReference type="InterPro" id="IPR008335">
    <property type="entry name" value="Mopterin_OxRdtase_euk"/>
</dbReference>
<dbReference type="InterPro" id="IPR014756">
    <property type="entry name" value="Ig_E-set"/>
</dbReference>
<keyword evidence="10" id="KW-1185">Reference proteome</keyword>
<dbReference type="InterPro" id="IPR000572">
    <property type="entry name" value="OxRdtase_Mopterin-bd_dom"/>
</dbReference>
<keyword evidence="4" id="KW-0560">Oxidoreductase</keyword>
<sequence>MTTQHLVNHGRRRALAVGGGLAALAGLPGAALADGVRQDPPAKAAAGGGKALPEYAAWKDADAMIVHSANTIELRREAFGHSTITPSERLYVRNNLNPPPADIVKDPDVWSLEVAGVAKPGSLTVADLKRLGLTAVTMVLQCSGNGRAWFPHKPSGTQWTVGAAGCVVFAGVPVRDVVAALGGVAGGMKYMTGTGGEALPEGVDPNMVRVERSVPLEAMEDAILAWELNGAALPLAHGGPLRLIVPGYMGVNNIKYIRRLAFTEAQSPAKIQQSSYRFYPVGEKGSDKYPSIWEMPVNSWLTSPYEPGKPLSAGRMLLSGVALGGFHALKGVEVSIDGGQTWQSAEWFGPDMGRYAWRSFAMSVDLKPGKYRIATRATNDQGETQPKERRENNRGYNNNSWLDHSVELEVV</sequence>
<dbReference type="EMBL" id="JAPWHE010000003">
    <property type="protein sequence ID" value="MCZ4329671.1"/>
    <property type="molecule type" value="Genomic_DNA"/>
</dbReference>
<dbReference type="InterPro" id="IPR006311">
    <property type="entry name" value="TAT_signal"/>
</dbReference>
<evidence type="ECO:0000313" key="10">
    <source>
        <dbReference type="Proteomes" id="UP001068379"/>
    </source>
</evidence>
<dbReference type="PANTHER" id="PTHR19372:SF7">
    <property type="entry name" value="SULFITE OXIDASE, MITOCHONDRIAL"/>
    <property type="match status" value="1"/>
</dbReference>
<gene>
    <name evidence="9" type="ORF">O4H32_06880</name>
</gene>
<keyword evidence="3" id="KW-0479">Metal-binding</keyword>
<organism evidence="9 10">
    <name type="scientific">Castellaniella denitrificans</name>
    <dbReference type="NCBI Taxonomy" id="56119"/>
    <lineage>
        <taxon>Bacteria</taxon>
        <taxon>Pseudomonadati</taxon>
        <taxon>Pseudomonadota</taxon>
        <taxon>Betaproteobacteria</taxon>
        <taxon>Burkholderiales</taxon>
        <taxon>Alcaligenaceae</taxon>
        <taxon>Castellaniella</taxon>
    </lineage>
</organism>
<dbReference type="RefSeq" id="WP_269357833.1">
    <property type="nucleotide sequence ID" value="NZ_JAPWHE010000003.1"/>
</dbReference>
<dbReference type="PROSITE" id="PS51318">
    <property type="entry name" value="TAT"/>
    <property type="match status" value="1"/>
</dbReference>
<reference evidence="9" key="1">
    <citation type="submission" date="2022-12" db="EMBL/GenBank/DDBJ databases">
        <title>Bacterial isolates from different developmental stages of Nematostella vectensis.</title>
        <authorList>
            <person name="Fraune S."/>
        </authorList>
    </citation>
    <scope>NUCLEOTIDE SEQUENCE</scope>
    <source>
        <strain evidence="9">G21619-S1</strain>
    </source>
</reference>
<evidence type="ECO:0000313" key="9">
    <source>
        <dbReference type="EMBL" id="MCZ4329671.1"/>
    </source>
</evidence>
<evidence type="ECO:0000256" key="4">
    <source>
        <dbReference type="ARBA" id="ARBA00023002"/>
    </source>
</evidence>
<feature type="chain" id="PRO_5045288681" evidence="6">
    <location>
        <begin position="34"/>
        <end position="411"/>
    </location>
</feature>
<dbReference type="InterPro" id="IPR005066">
    <property type="entry name" value="MoCF_OxRdtse_dimer"/>
</dbReference>
<proteinExistence type="predicted"/>
<name>A0ABT4M312_9BURK</name>
<feature type="signal peptide" evidence="6">
    <location>
        <begin position="1"/>
        <end position="33"/>
    </location>
</feature>
<dbReference type="InterPro" id="IPR036374">
    <property type="entry name" value="OxRdtase_Mopterin-bd_sf"/>
</dbReference>
<evidence type="ECO:0000259" key="8">
    <source>
        <dbReference type="Pfam" id="PF03404"/>
    </source>
</evidence>
<keyword evidence="6" id="KW-0732">Signal</keyword>
<feature type="domain" description="Moybdenum cofactor oxidoreductase dimerisation" evidence="8">
    <location>
        <begin position="291"/>
        <end position="406"/>
    </location>
</feature>
<comment type="cofactor">
    <cofactor evidence="1">
        <name>Mo-molybdopterin</name>
        <dbReference type="ChEBI" id="CHEBI:71302"/>
    </cofactor>
</comment>
<dbReference type="Gene3D" id="2.60.40.650">
    <property type="match status" value="1"/>
</dbReference>
<feature type="domain" description="Oxidoreductase molybdopterin-binding" evidence="7">
    <location>
        <begin position="105"/>
        <end position="269"/>
    </location>
</feature>